<feature type="compositionally biased region" description="Low complexity" evidence="13">
    <location>
        <begin position="563"/>
        <end position="576"/>
    </location>
</feature>
<dbReference type="InterPro" id="IPR003660">
    <property type="entry name" value="HAMP_dom"/>
</dbReference>
<dbReference type="Gene3D" id="1.10.287.950">
    <property type="entry name" value="Methyl-accepting chemotaxis protein"/>
    <property type="match status" value="1"/>
</dbReference>
<dbReference type="Pfam" id="PF00672">
    <property type="entry name" value="HAMP"/>
    <property type="match status" value="1"/>
</dbReference>
<keyword evidence="12" id="KW-0175">Coiled coil</keyword>
<feature type="compositionally biased region" description="Polar residues" evidence="13">
    <location>
        <begin position="311"/>
        <end position="338"/>
    </location>
</feature>
<evidence type="ECO:0000256" key="6">
    <source>
        <dbReference type="ARBA" id="ARBA00022692"/>
    </source>
</evidence>
<dbReference type="RefSeq" id="WP_348827282.1">
    <property type="nucleotide sequence ID" value="NZ_CP098827.1"/>
</dbReference>
<evidence type="ECO:0000256" key="11">
    <source>
        <dbReference type="PROSITE-ProRule" id="PRU00284"/>
    </source>
</evidence>
<keyword evidence="9 11" id="KW-0807">Transducer</keyword>
<evidence type="ECO:0000259" key="15">
    <source>
        <dbReference type="PROSITE" id="PS50111"/>
    </source>
</evidence>
<dbReference type="InterPro" id="IPR003122">
    <property type="entry name" value="Tar_rcpt_lig-bd"/>
</dbReference>
<dbReference type="GO" id="GO:0007165">
    <property type="term" value="P:signal transduction"/>
    <property type="evidence" value="ECO:0007669"/>
    <property type="project" value="UniProtKB-KW"/>
</dbReference>
<evidence type="ECO:0000256" key="1">
    <source>
        <dbReference type="ARBA" id="ARBA00004429"/>
    </source>
</evidence>
<keyword evidence="2" id="KW-1003">Cell membrane</keyword>
<feature type="domain" description="Methyl-accepting transducer" evidence="15">
    <location>
        <begin position="277"/>
        <end position="506"/>
    </location>
</feature>
<dbReference type="Pfam" id="PF00015">
    <property type="entry name" value="MCPsignal"/>
    <property type="match status" value="1"/>
</dbReference>
<evidence type="ECO:0000256" key="2">
    <source>
        <dbReference type="ARBA" id="ARBA00022475"/>
    </source>
</evidence>
<dbReference type="CDD" id="cd06225">
    <property type="entry name" value="HAMP"/>
    <property type="match status" value="1"/>
</dbReference>
<dbReference type="InterPro" id="IPR004090">
    <property type="entry name" value="Chemotax_Me-accpt_rcpt"/>
</dbReference>
<evidence type="ECO:0000256" key="13">
    <source>
        <dbReference type="SAM" id="MobiDB-lite"/>
    </source>
</evidence>
<dbReference type="PANTHER" id="PTHR43531:SF14">
    <property type="entry name" value="METHYL-ACCEPTING CHEMOTAXIS PROTEIN I-RELATED"/>
    <property type="match status" value="1"/>
</dbReference>
<keyword evidence="3" id="KW-0488">Methylation</keyword>
<evidence type="ECO:0000256" key="12">
    <source>
        <dbReference type="SAM" id="Coils"/>
    </source>
</evidence>
<dbReference type="SUPFAM" id="SSF47170">
    <property type="entry name" value="Aspartate receptor, ligand-binding domain"/>
    <property type="match status" value="1"/>
</dbReference>
<dbReference type="SMART" id="SM00283">
    <property type="entry name" value="MA"/>
    <property type="match status" value="1"/>
</dbReference>
<evidence type="ECO:0000256" key="9">
    <source>
        <dbReference type="ARBA" id="ARBA00023224"/>
    </source>
</evidence>
<keyword evidence="6 14" id="KW-0812">Transmembrane</keyword>
<dbReference type="InterPro" id="IPR035440">
    <property type="entry name" value="4HB_MCP_dom_sf"/>
</dbReference>
<dbReference type="CDD" id="cd11386">
    <property type="entry name" value="MCP_signal"/>
    <property type="match status" value="1"/>
</dbReference>
<dbReference type="InterPro" id="IPR051310">
    <property type="entry name" value="MCP_chemotaxis"/>
</dbReference>
<dbReference type="PRINTS" id="PR00260">
    <property type="entry name" value="CHEMTRNSDUCR"/>
</dbReference>
<evidence type="ECO:0000256" key="5">
    <source>
        <dbReference type="ARBA" id="ARBA00022519"/>
    </source>
</evidence>
<feature type="transmembrane region" description="Helical" evidence="14">
    <location>
        <begin position="195"/>
        <end position="218"/>
    </location>
</feature>
<comment type="subcellular location">
    <subcellularLocation>
        <location evidence="1">Cell inner membrane</location>
        <topology evidence="1">Multi-pass membrane protein</topology>
    </subcellularLocation>
</comment>
<evidence type="ECO:0000256" key="10">
    <source>
        <dbReference type="ARBA" id="ARBA00029447"/>
    </source>
</evidence>
<dbReference type="AlphaFoldDB" id="A0AAU7KIM4"/>
<dbReference type="FunFam" id="1.10.287.950:FF:000001">
    <property type="entry name" value="Methyl-accepting chemotaxis sensory transducer"/>
    <property type="match status" value="1"/>
</dbReference>
<evidence type="ECO:0000256" key="3">
    <source>
        <dbReference type="ARBA" id="ARBA00022481"/>
    </source>
</evidence>
<feature type="region of interest" description="Disordered" evidence="13">
    <location>
        <begin position="543"/>
        <end position="586"/>
    </location>
</feature>
<keyword evidence="4" id="KW-0145">Chemotaxis</keyword>
<evidence type="ECO:0000256" key="8">
    <source>
        <dbReference type="ARBA" id="ARBA00023136"/>
    </source>
</evidence>
<dbReference type="GO" id="GO:0004888">
    <property type="term" value="F:transmembrane signaling receptor activity"/>
    <property type="evidence" value="ECO:0007669"/>
    <property type="project" value="InterPro"/>
</dbReference>
<protein>
    <submittedName>
        <fullName evidence="17">Methyl-accepting chemotaxis protein</fullName>
    </submittedName>
</protein>
<dbReference type="EMBL" id="CP098827">
    <property type="protein sequence ID" value="XBO70968.1"/>
    <property type="molecule type" value="Genomic_DNA"/>
</dbReference>
<feature type="region of interest" description="Disordered" evidence="13">
    <location>
        <begin position="311"/>
        <end position="345"/>
    </location>
</feature>
<dbReference type="PROSITE" id="PS50885">
    <property type="entry name" value="HAMP"/>
    <property type="match status" value="1"/>
</dbReference>
<evidence type="ECO:0000313" key="17">
    <source>
        <dbReference type="EMBL" id="XBO70968.1"/>
    </source>
</evidence>
<dbReference type="PANTHER" id="PTHR43531">
    <property type="entry name" value="PROTEIN ICFG"/>
    <property type="match status" value="1"/>
</dbReference>
<comment type="similarity">
    <text evidence="10">Belongs to the methyl-accepting chemotaxis (MCP) protein family.</text>
</comment>
<dbReference type="Pfam" id="PF02203">
    <property type="entry name" value="TarH"/>
    <property type="match status" value="1"/>
</dbReference>
<dbReference type="GO" id="GO:0005886">
    <property type="term" value="C:plasma membrane"/>
    <property type="evidence" value="ECO:0007669"/>
    <property type="project" value="UniProtKB-SubCell"/>
</dbReference>
<name>A0AAU7KIM4_9GAMM</name>
<dbReference type="PROSITE" id="PS50111">
    <property type="entry name" value="CHEMOTAXIS_TRANSDUC_2"/>
    <property type="match status" value="1"/>
</dbReference>
<dbReference type="SMART" id="SM00304">
    <property type="entry name" value="HAMP"/>
    <property type="match status" value="1"/>
</dbReference>
<feature type="coiled-coil region" evidence="12">
    <location>
        <begin position="477"/>
        <end position="504"/>
    </location>
</feature>
<dbReference type="GO" id="GO:0006935">
    <property type="term" value="P:chemotaxis"/>
    <property type="evidence" value="ECO:0007669"/>
    <property type="project" value="UniProtKB-KW"/>
</dbReference>
<evidence type="ECO:0000256" key="14">
    <source>
        <dbReference type="SAM" id="Phobius"/>
    </source>
</evidence>
<organism evidence="17">
    <name type="scientific">Halomonas sp. RT37</name>
    <dbReference type="NCBI Taxonomy" id="2950872"/>
    <lineage>
        <taxon>Bacteria</taxon>
        <taxon>Pseudomonadati</taxon>
        <taxon>Pseudomonadota</taxon>
        <taxon>Gammaproteobacteria</taxon>
        <taxon>Oceanospirillales</taxon>
        <taxon>Halomonadaceae</taxon>
        <taxon>Halomonas</taxon>
    </lineage>
</organism>
<accession>A0AAU7KIM4</accession>
<evidence type="ECO:0000256" key="4">
    <source>
        <dbReference type="ARBA" id="ARBA00022500"/>
    </source>
</evidence>
<keyword evidence="7 14" id="KW-1133">Transmembrane helix</keyword>
<proteinExistence type="inferred from homology"/>
<keyword evidence="8 14" id="KW-0472">Membrane</keyword>
<evidence type="ECO:0000256" key="7">
    <source>
        <dbReference type="ARBA" id="ARBA00022989"/>
    </source>
</evidence>
<feature type="domain" description="HAMP" evidence="16">
    <location>
        <begin position="220"/>
        <end position="272"/>
    </location>
</feature>
<reference evidence="17" key="1">
    <citation type="submission" date="2022-06" db="EMBL/GenBank/DDBJ databases">
        <title>A novel DMS-producing enzyme.</title>
        <authorList>
            <person name="Zhang Y."/>
        </authorList>
    </citation>
    <scope>NUCLEOTIDE SEQUENCE</scope>
    <source>
        <strain evidence="17">RT37</strain>
    </source>
</reference>
<dbReference type="InterPro" id="IPR004089">
    <property type="entry name" value="MCPsignal_dom"/>
</dbReference>
<evidence type="ECO:0000259" key="16">
    <source>
        <dbReference type="PROSITE" id="PS50885"/>
    </source>
</evidence>
<gene>
    <name evidence="17" type="ORF">NFG58_20625</name>
</gene>
<dbReference type="SUPFAM" id="SSF58104">
    <property type="entry name" value="Methyl-accepting chemotaxis protein (MCP) signaling domain"/>
    <property type="match status" value="1"/>
</dbReference>
<keyword evidence="5" id="KW-0997">Cell inner membrane</keyword>
<sequence length="586" mass="62622">MKRLNDMTVRLSWTLVLGTFALLVALLSALGLYITSLSEDSIQRLNEVNVDQQSALNRANSQQLFLQLELRDIQAGLLDAVWPEEREPLIEAAAALDDDLATLEATFAEFMALPSRPEQAERIAAVEAAFRALVDQGLIPQRAALAEGDTDAFTQNREGLIALSDAFYQAAVDFFVAAESNGAALYDTFLENMGLLQWAIVAVLIIAALTIGCVLWGVTVNVIRPLGRLVGYFEAVESGRLDQQIPERGNNEIGRLYASLAKMQAGLAGTVGAVRDSGNLIYQGAQHIAGGNNDLSARTEQQAASLEETASSMEELSSTVSQNADNARQASQLANEASSAAGRGGEVMQSVVTTMHDIRSGSHRVADIVGTIDAIAFQTNILALNASVEAARAGEHGRGFAVVAEEVRKLASRSSEAAREIRELIDASLNQVGSGTELVDEAGQVMQELVTSVTRVSDIMDEIASATSEQSHGIGQVNDAINQMEQVTQQNAQMVQQAASASNQLEAEASRLAATMSRFQLADSGADADHSQDELARWMPALRSSQRDAEASRHAGQRPGAGQTNSNTSTSTSQHDSSSDDEWESF</sequence>